<evidence type="ECO:0000313" key="5">
    <source>
        <dbReference type="Proteomes" id="UP000181901"/>
    </source>
</evidence>
<dbReference type="Pfam" id="PF00497">
    <property type="entry name" value="SBP_bac_3"/>
    <property type="match status" value="1"/>
</dbReference>
<accession>A0A1J5NB99</accession>
<dbReference type="AlphaFoldDB" id="A0A1J5NB99"/>
<dbReference type="InterPro" id="IPR001638">
    <property type="entry name" value="Solute-binding_3/MltF_N"/>
</dbReference>
<evidence type="ECO:0000256" key="1">
    <source>
        <dbReference type="ARBA" id="ARBA00022729"/>
    </source>
</evidence>
<comment type="caution">
    <text evidence="4">The sequence shown here is derived from an EMBL/GenBank/DDBJ whole genome shotgun (WGS) entry which is preliminary data.</text>
</comment>
<dbReference type="SUPFAM" id="SSF53850">
    <property type="entry name" value="Periplasmic binding protein-like II"/>
    <property type="match status" value="1"/>
</dbReference>
<keyword evidence="1 2" id="KW-0732">Signal</keyword>
<dbReference type="OrthoDB" id="5419093at2"/>
<feature type="domain" description="Solute-binding protein family 3/N-terminal" evidence="3">
    <location>
        <begin position="36"/>
        <end position="270"/>
    </location>
</feature>
<dbReference type="RefSeq" id="WP_071544572.1">
    <property type="nucleotide sequence ID" value="NZ_LKAQ01000004.1"/>
</dbReference>
<protein>
    <submittedName>
        <fullName evidence="4">Cystine-binding periplasmic protein</fullName>
    </submittedName>
</protein>
<proteinExistence type="predicted"/>
<evidence type="ECO:0000313" key="4">
    <source>
        <dbReference type="EMBL" id="OIQ49017.1"/>
    </source>
</evidence>
<reference evidence="4 5" key="1">
    <citation type="submission" date="2015-09" db="EMBL/GenBank/DDBJ databases">
        <title>Genome of Desulfovibrio dechloracetivorans BerOc1, a mercury methylating strain isolated from highly hydrocarbons and metals contaminated coastal sediments.</title>
        <authorList>
            <person name="Goni Urriza M."/>
            <person name="Gassie C."/>
            <person name="Bouchez O."/>
            <person name="Klopp C."/>
            <person name="Ranchou-Peyruse A."/>
            <person name="Remy G."/>
        </authorList>
    </citation>
    <scope>NUCLEOTIDE SEQUENCE [LARGE SCALE GENOMIC DNA]</scope>
    <source>
        <strain evidence="4 5">BerOc1</strain>
    </source>
</reference>
<name>A0A1J5NB99_9BACT</name>
<dbReference type="Proteomes" id="UP000181901">
    <property type="component" value="Unassembled WGS sequence"/>
</dbReference>
<organism evidence="4 5">
    <name type="scientific">Pseudodesulfovibrio hydrargyri</name>
    <dbReference type="NCBI Taxonomy" id="2125990"/>
    <lineage>
        <taxon>Bacteria</taxon>
        <taxon>Pseudomonadati</taxon>
        <taxon>Thermodesulfobacteriota</taxon>
        <taxon>Desulfovibrionia</taxon>
        <taxon>Desulfovibrionales</taxon>
        <taxon>Desulfovibrionaceae</taxon>
    </lineage>
</organism>
<feature type="signal peptide" evidence="2">
    <location>
        <begin position="1"/>
        <end position="22"/>
    </location>
</feature>
<gene>
    <name evidence="4" type="primary">fliY_2</name>
    <name evidence="4" type="ORF">BerOc1_00936</name>
</gene>
<dbReference type="SMART" id="SM00062">
    <property type="entry name" value="PBPb"/>
    <property type="match status" value="1"/>
</dbReference>
<feature type="chain" id="PRO_5009635642" evidence="2">
    <location>
        <begin position="23"/>
        <end position="283"/>
    </location>
</feature>
<sequence length="283" mass="30603">MNKVFKTLAVALLVTAAMAVNAQAKDLLERIKDRGEIVVATEARFAPFEFVKDGEIVGYGNEILKEVLSELPGVKLKLLDLPFQGLLAGLDAKRYDFVAASLTITKARDAKYAFTMPFSTAAVTYVKRTGDDSIKSAEDLVGKKVGIQAGAAPYFSAVADLEKDVLKPKFGKGVGELVEFIGNDEAYAALAARRVDAVVNSLPNLAPLVKERPETFAIGLPPFGPATYFAWVGRKDEDSASLVKFISDGIAKLNKSGRMAELQKKWFGFTMDVPADAFPTPNF</sequence>
<dbReference type="PANTHER" id="PTHR35936">
    <property type="entry name" value="MEMBRANE-BOUND LYTIC MUREIN TRANSGLYCOSYLASE F"/>
    <property type="match status" value="1"/>
</dbReference>
<evidence type="ECO:0000256" key="2">
    <source>
        <dbReference type="SAM" id="SignalP"/>
    </source>
</evidence>
<dbReference type="Gene3D" id="3.40.190.10">
    <property type="entry name" value="Periplasmic binding protein-like II"/>
    <property type="match status" value="2"/>
</dbReference>
<dbReference type="PANTHER" id="PTHR35936:SF17">
    <property type="entry name" value="ARGININE-BINDING EXTRACELLULAR PROTEIN ARTP"/>
    <property type="match status" value="1"/>
</dbReference>
<evidence type="ECO:0000259" key="3">
    <source>
        <dbReference type="SMART" id="SM00062"/>
    </source>
</evidence>
<keyword evidence="5" id="KW-1185">Reference proteome</keyword>
<dbReference type="EMBL" id="LKAQ01000004">
    <property type="protein sequence ID" value="OIQ49017.1"/>
    <property type="molecule type" value="Genomic_DNA"/>
</dbReference>